<reference evidence="1 2" key="1">
    <citation type="submission" date="2018-05" db="EMBL/GenBank/DDBJ databases">
        <title>Evolution of GPA BGCs.</title>
        <authorList>
            <person name="Waglechner N."/>
            <person name="Wright G.D."/>
        </authorList>
    </citation>
    <scope>NUCLEOTIDE SEQUENCE [LARGE SCALE GENOMIC DNA]</scope>
    <source>
        <strain evidence="1 2">DSM 5908</strain>
    </source>
</reference>
<organism evidence="1 2">
    <name type="scientific">Amycolatopsis balhimycina DSM 5908</name>
    <dbReference type="NCBI Taxonomy" id="1081091"/>
    <lineage>
        <taxon>Bacteria</taxon>
        <taxon>Bacillati</taxon>
        <taxon>Actinomycetota</taxon>
        <taxon>Actinomycetes</taxon>
        <taxon>Pseudonocardiales</taxon>
        <taxon>Pseudonocardiaceae</taxon>
        <taxon>Amycolatopsis</taxon>
    </lineage>
</organism>
<dbReference type="Proteomes" id="UP000286716">
    <property type="component" value="Unassembled WGS sequence"/>
</dbReference>
<evidence type="ECO:0000313" key="2">
    <source>
        <dbReference type="Proteomes" id="UP000286716"/>
    </source>
</evidence>
<dbReference type="AlphaFoldDB" id="A0A428WJ86"/>
<accession>A0A428WJ86</accession>
<gene>
    <name evidence="1" type="ORF">DMA12_19590</name>
</gene>
<evidence type="ECO:0000313" key="1">
    <source>
        <dbReference type="EMBL" id="RSM43154.1"/>
    </source>
</evidence>
<dbReference type="EMBL" id="QHHU01000026">
    <property type="protein sequence ID" value="RSM43154.1"/>
    <property type="molecule type" value="Genomic_DNA"/>
</dbReference>
<dbReference type="OrthoDB" id="4266779at2"/>
<proteinExistence type="predicted"/>
<protein>
    <submittedName>
        <fullName evidence="1">Uncharacterized protein</fullName>
    </submittedName>
</protein>
<sequence length="104" mass="11346">MRLWVLLGWSPEYGAAVIAVGVLGFETGGEITESFVEWVPREYEAGRIWRERLVGTSPQEVVERMAFWAESLVASAAEVEPIVPGATLEAAVRAQVDDVLGSAR</sequence>
<dbReference type="RefSeq" id="WP_020640013.1">
    <property type="nucleotide sequence ID" value="NZ_QHHU01000026.1"/>
</dbReference>
<keyword evidence="2" id="KW-1185">Reference proteome</keyword>
<comment type="caution">
    <text evidence="1">The sequence shown here is derived from an EMBL/GenBank/DDBJ whole genome shotgun (WGS) entry which is preliminary data.</text>
</comment>
<name>A0A428WJ86_AMYBA</name>